<accession>A0A1N7EJB8</accession>
<dbReference type="Proteomes" id="UP000186096">
    <property type="component" value="Unassembled WGS sequence"/>
</dbReference>
<proteinExistence type="predicted"/>
<organism evidence="2 3">
    <name type="scientific">Microbispora rosea</name>
    <dbReference type="NCBI Taxonomy" id="58117"/>
    <lineage>
        <taxon>Bacteria</taxon>
        <taxon>Bacillati</taxon>
        <taxon>Actinomycetota</taxon>
        <taxon>Actinomycetes</taxon>
        <taxon>Streptosporangiales</taxon>
        <taxon>Streptosporangiaceae</taxon>
        <taxon>Microbispora</taxon>
    </lineage>
</organism>
<evidence type="ECO:0000313" key="2">
    <source>
        <dbReference type="EMBL" id="SIR88055.1"/>
    </source>
</evidence>
<feature type="transmembrane region" description="Helical" evidence="1">
    <location>
        <begin position="73"/>
        <end position="92"/>
    </location>
</feature>
<evidence type="ECO:0000256" key="1">
    <source>
        <dbReference type="SAM" id="Phobius"/>
    </source>
</evidence>
<evidence type="ECO:0000313" key="3">
    <source>
        <dbReference type="Proteomes" id="UP000186096"/>
    </source>
</evidence>
<gene>
    <name evidence="2" type="ORF">SAMN05421833_11849</name>
</gene>
<keyword evidence="3" id="KW-1185">Reference proteome</keyword>
<name>A0A1N7EJB8_9ACTN</name>
<reference evidence="3" key="1">
    <citation type="submission" date="2017-01" db="EMBL/GenBank/DDBJ databases">
        <authorList>
            <person name="Varghese N."/>
            <person name="Submissions S."/>
        </authorList>
    </citation>
    <scope>NUCLEOTIDE SEQUENCE [LARGE SCALE GENOMIC DNA]</scope>
    <source>
        <strain evidence="3">ATCC 12950</strain>
    </source>
</reference>
<keyword evidence="1" id="KW-0812">Transmembrane</keyword>
<keyword evidence="1" id="KW-0472">Membrane</keyword>
<dbReference type="AlphaFoldDB" id="A0A1N7EJB8"/>
<protein>
    <submittedName>
        <fullName evidence="2">Uncharacterized protein</fullName>
    </submittedName>
</protein>
<dbReference type="EMBL" id="FTNI01000018">
    <property type="protein sequence ID" value="SIR88055.1"/>
    <property type="molecule type" value="Genomic_DNA"/>
</dbReference>
<keyword evidence="1" id="KW-1133">Transmembrane helix</keyword>
<sequence length="94" mass="9338">MVVGRRPGGLGGGGRIHPLGRAVSRVLAALLLAAYSTAPLALAVDLGINRSCLGVWGGPEGATLFLRGDTAPMPAALCILATLGLLALLPAADL</sequence>